<gene>
    <name evidence="1" type="ORF">GQ26_0230110</name>
</gene>
<reference key="1">
    <citation type="journal article" date="2014" name="PLoS Genet.">
        <title>Signature Gene Expression Reveals Novel Clues to the Molecular Mechanisms of Dimorphic Transition in Penicillium marneffei.</title>
        <authorList>
            <person name="Yang E."/>
            <person name="Wang G."/>
            <person name="Cai J."/>
            <person name="Woo P.C."/>
            <person name="Lau S.K."/>
            <person name="Yuen K.-Y."/>
            <person name="Chow W.-N."/>
            <person name="Lin X."/>
        </authorList>
    </citation>
    <scope>NUCLEOTIDE SEQUENCE [LARGE SCALE GENOMIC DNA]</scope>
    <source>
        <strain>PM1</strain>
    </source>
</reference>
<evidence type="ECO:0000313" key="1">
    <source>
        <dbReference type="EMBL" id="KFX45349.1"/>
    </source>
</evidence>
<reference evidence="1" key="2">
    <citation type="journal article" date="2014" name="PLoS Genet.">
        <title>Signature gene expression reveals novel clues to the molecular mechanisms of dimorphic transition in Penicillium marneffei.</title>
        <authorList>
            <person name="Yang E."/>
            <person name="Wang G."/>
            <person name="Cai J."/>
            <person name="Woo P.C."/>
            <person name="Lau S.K."/>
            <person name="Yuen K.-Y."/>
            <person name="Chow W.-N."/>
            <person name="Lin X."/>
        </authorList>
    </citation>
    <scope>NUCLEOTIDE SEQUENCE</scope>
    <source>
        <strain evidence="1">PM1</strain>
    </source>
</reference>
<sequence>MLPVNLLSLTRPGTITYLDINGVQWELWLSQIRTDAIMSDVWQYIDPSIPDNQIPRLTPPPPATPATTDIVRIFAENDNDDNNNNNNNKAAVSWAVAALVQDCVREWKLYDEKMEALRVIRAFILCTTPAQWTMHGGVVGGGPFVDVRAFLASLSARVGVIRANRQRQQQRFSGGSGGGGNMAVAPEHFIPPLNGVWE</sequence>
<dbReference type="EMBL" id="JPOX01000023">
    <property type="protein sequence ID" value="KFX45349.1"/>
    <property type="molecule type" value="Genomic_DNA"/>
</dbReference>
<proteinExistence type="predicted"/>
<accession>A0A093V5T1</accession>
<name>A0A093V5T1_TALMA</name>
<protein>
    <submittedName>
        <fullName evidence="1">Uncharacterized protein</fullName>
    </submittedName>
</protein>
<comment type="caution">
    <text evidence="1">The sequence shown here is derived from an EMBL/GenBank/DDBJ whole genome shotgun (WGS) entry which is preliminary data.</text>
</comment>
<dbReference type="AlphaFoldDB" id="A0A093V5T1"/>
<organism evidence="1">
    <name type="scientific">Talaromyces marneffei PM1</name>
    <dbReference type="NCBI Taxonomy" id="1077442"/>
    <lineage>
        <taxon>Eukaryota</taxon>
        <taxon>Fungi</taxon>
        <taxon>Dikarya</taxon>
        <taxon>Ascomycota</taxon>
        <taxon>Pezizomycotina</taxon>
        <taxon>Eurotiomycetes</taxon>
        <taxon>Eurotiomycetidae</taxon>
        <taxon>Eurotiales</taxon>
        <taxon>Trichocomaceae</taxon>
        <taxon>Talaromyces</taxon>
        <taxon>Talaromyces sect. Talaromyces</taxon>
    </lineage>
</organism>
<dbReference type="HOGENOM" id="CLU_1378556_0_0_1"/>